<dbReference type="InterPro" id="IPR038648">
    <property type="entry name" value="PHR_sf"/>
</dbReference>
<dbReference type="OrthoDB" id="45365at2759"/>
<dbReference type="PANTHER" id="PTHR45774">
    <property type="entry name" value="BTB/POZ DOMAIN-CONTAINING"/>
    <property type="match status" value="1"/>
</dbReference>
<dbReference type="Pfam" id="PF08005">
    <property type="entry name" value="PHR"/>
    <property type="match status" value="1"/>
</dbReference>
<evidence type="ECO:0000313" key="7">
    <source>
        <dbReference type="Proteomes" id="UP000275408"/>
    </source>
</evidence>
<dbReference type="SMART" id="SM00875">
    <property type="entry name" value="BACK"/>
    <property type="match status" value="1"/>
</dbReference>
<feature type="domain" description="BTB" evidence="5">
    <location>
        <begin position="30"/>
        <end position="101"/>
    </location>
</feature>
<dbReference type="SMART" id="SM00225">
    <property type="entry name" value="BTB"/>
    <property type="match status" value="1"/>
</dbReference>
<keyword evidence="3" id="KW-0963">Cytoplasm</keyword>
<protein>
    <recommendedName>
        <fullName evidence="5">BTB domain-containing protein</fullName>
    </recommendedName>
</protein>
<dbReference type="SUPFAM" id="SSF54695">
    <property type="entry name" value="POZ domain"/>
    <property type="match status" value="1"/>
</dbReference>
<dbReference type="InterPro" id="IPR012983">
    <property type="entry name" value="PHR"/>
</dbReference>
<comment type="pathway">
    <text evidence="2">Protein modification; protein ubiquitination.</text>
</comment>
<dbReference type="Gene3D" id="1.25.40.420">
    <property type="match status" value="1"/>
</dbReference>
<proteinExistence type="predicted"/>
<evidence type="ECO:0000256" key="4">
    <source>
        <dbReference type="ARBA" id="ARBA00022786"/>
    </source>
</evidence>
<dbReference type="FunFam" id="1.25.40.420:FF:000008">
    <property type="entry name" value="BTB/POZ domain-containing protein POB1"/>
    <property type="match status" value="1"/>
</dbReference>
<dbReference type="AlphaFoldDB" id="A0A3M6U229"/>
<evidence type="ECO:0000256" key="3">
    <source>
        <dbReference type="ARBA" id="ARBA00022490"/>
    </source>
</evidence>
<dbReference type="Proteomes" id="UP000275408">
    <property type="component" value="Unassembled WGS sequence"/>
</dbReference>
<dbReference type="Pfam" id="PF00651">
    <property type="entry name" value="BTB"/>
    <property type="match status" value="1"/>
</dbReference>
<comment type="subcellular location">
    <subcellularLocation>
        <location evidence="1">Cytoplasm</location>
    </subcellularLocation>
</comment>
<dbReference type="InterPro" id="IPR011333">
    <property type="entry name" value="SKP1/BTB/POZ_sf"/>
</dbReference>
<evidence type="ECO:0000313" key="6">
    <source>
        <dbReference type="EMBL" id="RMX47681.1"/>
    </source>
</evidence>
<dbReference type="Pfam" id="PF07707">
    <property type="entry name" value="BACK"/>
    <property type="match status" value="1"/>
</dbReference>
<evidence type="ECO:0000259" key="5">
    <source>
        <dbReference type="PROSITE" id="PS50097"/>
    </source>
</evidence>
<gene>
    <name evidence="6" type="ORF">pdam_00013616</name>
</gene>
<dbReference type="InterPro" id="IPR011705">
    <property type="entry name" value="BACK"/>
</dbReference>
<dbReference type="Gene3D" id="2.60.120.820">
    <property type="entry name" value="PHR domain"/>
    <property type="match status" value="1"/>
</dbReference>
<keyword evidence="4" id="KW-0833">Ubl conjugation pathway</keyword>
<organism evidence="6 7">
    <name type="scientific">Pocillopora damicornis</name>
    <name type="common">Cauliflower coral</name>
    <name type="synonym">Millepora damicornis</name>
    <dbReference type="NCBI Taxonomy" id="46731"/>
    <lineage>
        <taxon>Eukaryota</taxon>
        <taxon>Metazoa</taxon>
        <taxon>Cnidaria</taxon>
        <taxon>Anthozoa</taxon>
        <taxon>Hexacorallia</taxon>
        <taxon>Scleractinia</taxon>
        <taxon>Astrocoeniina</taxon>
        <taxon>Pocilloporidae</taxon>
        <taxon>Pocillopora</taxon>
    </lineage>
</organism>
<dbReference type="PROSITE" id="PS50097">
    <property type="entry name" value="BTB"/>
    <property type="match status" value="1"/>
</dbReference>
<dbReference type="PANTHER" id="PTHR45774:SF3">
    <property type="entry name" value="BTB (POZ) DOMAIN-CONTAINING 2B-RELATED"/>
    <property type="match status" value="1"/>
</dbReference>
<keyword evidence="7" id="KW-1185">Reference proteome</keyword>
<dbReference type="Gene3D" id="3.30.710.10">
    <property type="entry name" value="Potassium Channel Kv1.1, Chain A"/>
    <property type="match status" value="1"/>
</dbReference>
<evidence type="ECO:0000256" key="2">
    <source>
        <dbReference type="ARBA" id="ARBA00004906"/>
    </source>
</evidence>
<dbReference type="OMA" id="WADVECE"/>
<accession>A0A3M6U229</accession>
<dbReference type="InterPro" id="IPR000210">
    <property type="entry name" value="BTB/POZ_dom"/>
</dbReference>
<name>A0A3M6U229_POCDA</name>
<dbReference type="FunFam" id="3.30.710.10:FF:000228">
    <property type="entry name" value="Predicted protein"/>
    <property type="match status" value="1"/>
</dbReference>
<dbReference type="GO" id="GO:0022008">
    <property type="term" value="P:neurogenesis"/>
    <property type="evidence" value="ECO:0007669"/>
    <property type="project" value="TreeGrafter"/>
</dbReference>
<dbReference type="EMBL" id="RCHS01002387">
    <property type="protein sequence ID" value="RMX47681.1"/>
    <property type="molecule type" value="Genomic_DNA"/>
</dbReference>
<dbReference type="STRING" id="46731.A0A3M6U229"/>
<dbReference type="GO" id="GO:0005829">
    <property type="term" value="C:cytosol"/>
    <property type="evidence" value="ECO:0007669"/>
    <property type="project" value="TreeGrafter"/>
</dbReference>
<sequence>MASKEFESWQTKRKNIKERIEFMFNNPLMSDISFVIKDSEGSDVIFSAHKFVLAVSSPVLYAMFFGDLAESKRRIELPDCDSESFEEFLRFLYCDEVKLTGSCVMQVSYLAKKYIVPELEIECTKFLTENLSPENVFDILPHAKKFEDNELVTRCWEVVDARAEEVLRSESFSSIATELLEEIVVRDSLAIHEVNLFEAVDRWADVECERQEIEPSKENKRRVTGEEVINNIRFPLMTQEQFAEKVPTSGLLTKDDVIEMFMWYSSVTISMKFPKRPRKLIPPRVFSRCKRFPQVSHGWAYSSGIPDGVVFAVDTPVYMGGVRLFGSRGFSYDVSLKLSLLVEGNCRDQELYSIDGSYETEAEKTNGYFGFDIIFDDLVQLQPNVQYHISALISGVSSWYGSGGLSVVECDGSCFRFTSQSSPNGTNDAGGQFAEILFHKR</sequence>
<evidence type="ECO:0000256" key="1">
    <source>
        <dbReference type="ARBA" id="ARBA00004496"/>
    </source>
</evidence>
<reference evidence="6 7" key="1">
    <citation type="journal article" date="2018" name="Sci. Rep.">
        <title>Comparative analysis of the Pocillopora damicornis genome highlights role of immune system in coral evolution.</title>
        <authorList>
            <person name="Cunning R."/>
            <person name="Bay R.A."/>
            <person name="Gillette P."/>
            <person name="Baker A.C."/>
            <person name="Traylor-Knowles N."/>
        </authorList>
    </citation>
    <scope>NUCLEOTIDE SEQUENCE [LARGE SCALE GENOMIC DNA]</scope>
    <source>
        <strain evidence="6">RSMAS</strain>
        <tissue evidence="6">Whole animal</tissue>
    </source>
</reference>
<comment type="caution">
    <text evidence="6">The sequence shown here is derived from an EMBL/GenBank/DDBJ whole genome shotgun (WGS) entry which is preliminary data.</text>
</comment>